<evidence type="ECO:0000313" key="4">
    <source>
        <dbReference type="EMBL" id="MCA6077831.1"/>
    </source>
</evidence>
<evidence type="ECO:0000256" key="1">
    <source>
        <dbReference type="SAM" id="Phobius"/>
    </source>
</evidence>
<keyword evidence="1" id="KW-1133">Transmembrane helix</keyword>
<feature type="transmembrane region" description="Helical" evidence="1">
    <location>
        <begin position="29"/>
        <end position="49"/>
    </location>
</feature>
<accession>A0A9X1HTJ4</accession>
<proteinExistence type="predicted"/>
<keyword evidence="1" id="KW-0472">Membrane</keyword>
<dbReference type="EMBL" id="JAIXNE010000004">
    <property type="protein sequence ID" value="MCA6077831.1"/>
    <property type="molecule type" value="Genomic_DNA"/>
</dbReference>
<protein>
    <submittedName>
        <fullName evidence="3">Uncharacterized protein</fullName>
    </submittedName>
</protein>
<sequence>MNQSLLKSAAIILILLALAMFYLSYSVGAYPPGITGIGFVVIAVVFLRLRS</sequence>
<dbReference type="AlphaFoldDB" id="A0A9X1HTJ4"/>
<evidence type="ECO:0000313" key="3">
    <source>
        <dbReference type="EMBL" id="MCA6076703.1"/>
    </source>
</evidence>
<dbReference type="Proteomes" id="UP001139409">
    <property type="component" value="Unassembled WGS sequence"/>
</dbReference>
<gene>
    <name evidence="2" type="ORF">LDX50_11655</name>
    <name evidence="3" type="ORF">LDX50_17625</name>
    <name evidence="4" type="ORF">LDX50_23345</name>
</gene>
<keyword evidence="1" id="KW-0812">Transmembrane</keyword>
<dbReference type="EMBL" id="JAIXNE010000003">
    <property type="protein sequence ID" value="MCA6076703.1"/>
    <property type="molecule type" value="Genomic_DNA"/>
</dbReference>
<comment type="caution">
    <text evidence="3">The sequence shown here is derived from an EMBL/GenBank/DDBJ whole genome shotgun (WGS) entry which is preliminary data.</text>
</comment>
<evidence type="ECO:0000313" key="2">
    <source>
        <dbReference type="EMBL" id="MCA6075526.1"/>
    </source>
</evidence>
<keyword evidence="5" id="KW-1185">Reference proteome</keyword>
<evidence type="ECO:0000313" key="5">
    <source>
        <dbReference type="Proteomes" id="UP001139409"/>
    </source>
</evidence>
<name>A0A9X1HTJ4_9BACT</name>
<organism evidence="3 5">
    <name type="scientific">Fulvivirga sedimenti</name>
    <dbReference type="NCBI Taxonomy" id="2879465"/>
    <lineage>
        <taxon>Bacteria</taxon>
        <taxon>Pseudomonadati</taxon>
        <taxon>Bacteroidota</taxon>
        <taxon>Cytophagia</taxon>
        <taxon>Cytophagales</taxon>
        <taxon>Fulvivirgaceae</taxon>
        <taxon>Fulvivirga</taxon>
    </lineage>
</organism>
<dbReference type="RefSeq" id="WP_225698626.1">
    <property type="nucleotide sequence ID" value="NZ_JAIXNE010000002.1"/>
</dbReference>
<reference evidence="3" key="1">
    <citation type="submission" date="2021-09" db="EMBL/GenBank/DDBJ databases">
        <title>Fulvivirga sp. isolated from coastal sediment.</title>
        <authorList>
            <person name="Yu H."/>
        </authorList>
    </citation>
    <scope>NUCLEOTIDE SEQUENCE</scope>
    <source>
        <strain evidence="3">1062</strain>
    </source>
</reference>
<dbReference type="EMBL" id="JAIXNE010000002">
    <property type="protein sequence ID" value="MCA6075526.1"/>
    <property type="molecule type" value="Genomic_DNA"/>
</dbReference>
<feature type="transmembrane region" description="Helical" evidence="1">
    <location>
        <begin position="5"/>
        <end position="23"/>
    </location>
</feature>